<dbReference type="AlphaFoldDB" id="A0A8F2IW22"/>
<protein>
    <recommendedName>
        <fullName evidence="3">NADH-ubiquinone oxidoreductase chain 4L</fullName>
    </recommendedName>
    <alternativeName>
        <fullName evidence="9">NADH dehydrogenase subunit 4L</fullName>
    </alternativeName>
</protein>
<feature type="transmembrane region" description="Helical" evidence="10">
    <location>
        <begin position="31"/>
        <end position="53"/>
    </location>
</feature>
<evidence type="ECO:0000256" key="9">
    <source>
        <dbReference type="ARBA" id="ARBA00031586"/>
    </source>
</evidence>
<dbReference type="EMBL" id="MZ202177">
    <property type="protein sequence ID" value="QWT29622.1"/>
    <property type="molecule type" value="Genomic_DNA"/>
</dbReference>
<evidence type="ECO:0000256" key="10">
    <source>
        <dbReference type="SAM" id="Phobius"/>
    </source>
</evidence>
<proteinExistence type="inferred from homology"/>
<name>A0A8F2IW22_9ANNE</name>
<comment type="similarity">
    <text evidence="2">Belongs to the complex I subunit 4L family.</text>
</comment>
<evidence type="ECO:0000256" key="7">
    <source>
        <dbReference type="ARBA" id="ARBA00023027"/>
    </source>
</evidence>
<evidence type="ECO:0000256" key="2">
    <source>
        <dbReference type="ARBA" id="ARBA00010519"/>
    </source>
</evidence>
<keyword evidence="5" id="KW-1278">Translocase</keyword>
<evidence type="ECO:0000256" key="6">
    <source>
        <dbReference type="ARBA" id="ARBA00022989"/>
    </source>
</evidence>
<dbReference type="Pfam" id="PF00420">
    <property type="entry name" value="Oxidored_q2"/>
    <property type="match status" value="1"/>
</dbReference>
<keyword evidence="6 10" id="KW-1133">Transmembrane helix</keyword>
<keyword evidence="7" id="KW-0520">NAD</keyword>
<reference evidence="11" key="1">
    <citation type="submission" date="2021-05" db="EMBL/GenBank/DDBJ databases">
        <authorList>
            <person name="Bolbat A.V."/>
            <person name="Kaygorodova I.A."/>
        </authorList>
    </citation>
    <scope>NUCLEOTIDE SEQUENCE</scope>
</reference>
<accession>A0A8F2IW22</accession>
<geneLocation type="mitochondrion" evidence="11"/>
<sequence length="97" mass="11017">MESIMYLITMMMAMSFLNVMIHSYQFLMTLLSLELLTLSMVMFVMLMMMNMMLVTPSMIIIILTMGACEASLGLSLMVLMTRKFGSDKMKSVSLTKC</sequence>
<organism evidence="11">
    <name type="scientific">Codonobdella sp. IK-2021</name>
    <dbReference type="NCBI Taxonomy" id="2848640"/>
    <lineage>
        <taxon>Eukaryota</taxon>
        <taxon>Metazoa</taxon>
        <taxon>Spiralia</taxon>
        <taxon>Lophotrochozoa</taxon>
        <taxon>Annelida</taxon>
        <taxon>Clitellata</taxon>
        <taxon>Hirudinea</taxon>
        <taxon>Hirudinida</taxon>
        <taxon>Oceanobdelliformes</taxon>
        <taxon>Piscicolidae</taxon>
        <taxon>Codonobdella</taxon>
    </lineage>
</organism>
<dbReference type="InterPro" id="IPR039428">
    <property type="entry name" value="NUOK/Mnh_C1-like"/>
</dbReference>
<dbReference type="Gene3D" id="1.10.287.3510">
    <property type="match status" value="1"/>
</dbReference>
<evidence type="ECO:0000256" key="8">
    <source>
        <dbReference type="ARBA" id="ARBA00023136"/>
    </source>
</evidence>
<keyword evidence="8 10" id="KW-0472">Membrane</keyword>
<gene>
    <name evidence="11" type="primary">nad4L</name>
</gene>
<evidence type="ECO:0000256" key="3">
    <source>
        <dbReference type="ARBA" id="ARBA00016612"/>
    </source>
</evidence>
<dbReference type="GO" id="GO:0016020">
    <property type="term" value="C:membrane"/>
    <property type="evidence" value="ECO:0007669"/>
    <property type="project" value="UniProtKB-SubCell"/>
</dbReference>
<feature type="transmembrane region" description="Helical" evidence="10">
    <location>
        <begin position="59"/>
        <end position="80"/>
    </location>
</feature>
<keyword evidence="4 10" id="KW-0812">Transmembrane</keyword>
<evidence type="ECO:0000313" key="11">
    <source>
        <dbReference type="EMBL" id="QWT29622.1"/>
    </source>
</evidence>
<evidence type="ECO:0000256" key="5">
    <source>
        <dbReference type="ARBA" id="ARBA00022967"/>
    </source>
</evidence>
<comment type="subcellular location">
    <subcellularLocation>
        <location evidence="1">Membrane</location>
        <topology evidence="1">Multi-pass membrane protein</topology>
    </subcellularLocation>
</comment>
<feature type="transmembrane region" description="Helical" evidence="10">
    <location>
        <begin position="6"/>
        <end position="24"/>
    </location>
</feature>
<evidence type="ECO:0000256" key="1">
    <source>
        <dbReference type="ARBA" id="ARBA00004141"/>
    </source>
</evidence>
<keyword evidence="11" id="KW-0496">Mitochondrion</keyword>
<evidence type="ECO:0000256" key="4">
    <source>
        <dbReference type="ARBA" id="ARBA00022692"/>
    </source>
</evidence>